<keyword evidence="5" id="KW-0812">Transmembrane</keyword>
<evidence type="ECO:0000256" key="5">
    <source>
        <dbReference type="SAM" id="Phobius"/>
    </source>
</evidence>
<dbReference type="PROSITE" id="PS50901">
    <property type="entry name" value="FTSK"/>
    <property type="match status" value="1"/>
</dbReference>
<sequence length="634" mass="68576">MWTAWAPAYCSTIHATSNCSPSSPTAPMTPVWSAARPNWASPEYATREQRRPSDHMTPRRLRPCRHPMHSGCMSNTQTTHRTHTTALRMCAYIAPLVAQCIMLAALLVRQQWLFALMIGSGCCATAATMVLTLLQSRPTSFDSGADGAHTPAHACDTINEDMVRACTGTTLERLLNMADDAAPFRTMCHMWARTACSTHPPGCAARIGTDPFGEPLTIDLERHGPHAIVAGTTGSGKSVLLQDWCVALAATHPPQALQFVLLDFKGGSAMECLCALPHVRGCVNDLDLKYATRALRALERELDRRERLAAALGVSDLMHAACPVARLVIVVDEFHMLHGQLPDYTDRLVRIASLGRSLGMHLVVCTQNPLGQISASMKANMSLRICLRVRDALQSQEMIGSDAAAHLSAVAPGMAILMEDDERRVFRCAHIEDIDAFIRNIARCARVHACTAPPPLFTDGLPDRVSPQSLPDTCAPGHLPLGLVDDGVAVAPFVIDTRTGPLAVVGQHGRGKSALLRWIEQAAPVYGVTAVCTDDADELLDPLCMDARAGAVRAQLRDPRAFTVFALSSTRRLRIPEHCTRRLILPCGERAVDLADGIPADLLNTMDGEDMRTPGRAVYIDSGVAQLVQLMAAS</sequence>
<dbReference type="GO" id="GO:0003677">
    <property type="term" value="F:DNA binding"/>
    <property type="evidence" value="ECO:0007669"/>
    <property type="project" value="InterPro"/>
</dbReference>
<dbReference type="Proteomes" id="UP000306798">
    <property type="component" value="Unassembled WGS sequence"/>
</dbReference>
<keyword evidence="5" id="KW-0472">Membrane</keyword>
<evidence type="ECO:0000259" key="6">
    <source>
        <dbReference type="PROSITE" id="PS50901"/>
    </source>
</evidence>
<protein>
    <recommendedName>
        <fullName evidence="6">FtsK domain-containing protein</fullName>
    </recommendedName>
</protein>
<organism evidence="7 8">
    <name type="scientific">Bifidobacterium pseudolongum</name>
    <dbReference type="NCBI Taxonomy" id="1694"/>
    <lineage>
        <taxon>Bacteria</taxon>
        <taxon>Bacillati</taxon>
        <taxon>Actinomycetota</taxon>
        <taxon>Actinomycetes</taxon>
        <taxon>Bifidobacteriales</taxon>
        <taxon>Bifidobacteriaceae</taxon>
        <taxon>Bifidobacterium</taxon>
    </lineage>
</organism>
<feature type="transmembrane region" description="Helical" evidence="5">
    <location>
        <begin position="114"/>
        <end position="134"/>
    </location>
</feature>
<proteinExistence type="predicted"/>
<dbReference type="Pfam" id="PF01580">
    <property type="entry name" value="FtsK_SpoIIIE"/>
    <property type="match status" value="1"/>
</dbReference>
<feature type="compositionally biased region" description="Basic and acidic residues" evidence="4">
    <location>
        <begin position="45"/>
        <end position="57"/>
    </location>
</feature>
<reference evidence="7 8" key="1">
    <citation type="submission" date="2019-04" db="EMBL/GenBank/DDBJ databases">
        <title>Microbes associate with the intestines of laboratory mice.</title>
        <authorList>
            <person name="Navarre W."/>
            <person name="Wong E."/>
            <person name="Huang K.C."/>
            <person name="Tropini C."/>
            <person name="Ng K."/>
            <person name="Yu B."/>
        </authorList>
    </citation>
    <scope>NUCLEOTIDE SEQUENCE [LARGE SCALE GENOMIC DNA]</scope>
    <source>
        <strain evidence="7 8">NM87_A27A</strain>
    </source>
</reference>
<dbReference type="EMBL" id="SSTF01000001">
    <property type="protein sequence ID" value="THG27907.1"/>
    <property type="molecule type" value="Genomic_DNA"/>
</dbReference>
<feature type="domain" description="FtsK" evidence="6">
    <location>
        <begin position="213"/>
        <end position="396"/>
    </location>
</feature>
<evidence type="ECO:0000256" key="4">
    <source>
        <dbReference type="SAM" id="MobiDB-lite"/>
    </source>
</evidence>
<dbReference type="CDD" id="cd01127">
    <property type="entry name" value="TrwB_TraG_TraD_VirD4"/>
    <property type="match status" value="1"/>
</dbReference>
<accession>A0A4V3WSF9</accession>
<keyword evidence="1 3" id="KW-0547">Nucleotide-binding</keyword>
<name>A0A4V3WSF9_9BIFI</name>
<evidence type="ECO:0000256" key="1">
    <source>
        <dbReference type="ARBA" id="ARBA00022741"/>
    </source>
</evidence>
<feature type="region of interest" description="Disordered" evidence="4">
    <location>
        <begin position="42"/>
        <end position="61"/>
    </location>
</feature>
<evidence type="ECO:0000256" key="2">
    <source>
        <dbReference type="ARBA" id="ARBA00022840"/>
    </source>
</evidence>
<evidence type="ECO:0000313" key="7">
    <source>
        <dbReference type="EMBL" id="THG27907.1"/>
    </source>
</evidence>
<feature type="transmembrane region" description="Helical" evidence="5">
    <location>
        <begin position="89"/>
        <end position="108"/>
    </location>
</feature>
<dbReference type="AlphaFoldDB" id="A0A4V3WSF9"/>
<keyword evidence="2 3" id="KW-0067">ATP-binding</keyword>
<keyword evidence="5" id="KW-1133">Transmembrane helix</keyword>
<dbReference type="InterPro" id="IPR002543">
    <property type="entry name" value="FtsK_dom"/>
</dbReference>
<dbReference type="GO" id="GO:0005524">
    <property type="term" value="F:ATP binding"/>
    <property type="evidence" value="ECO:0007669"/>
    <property type="project" value="UniProtKB-UniRule"/>
</dbReference>
<feature type="binding site" evidence="3">
    <location>
        <begin position="231"/>
        <end position="238"/>
    </location>
    <ligand>
        <name>ATP</name>
        <dbReference type="ChEBI" id="CHEBI:30616"/>
    </ligand>
</feature>
<evidence type="ECO:0000256" key="3">
    <source>
        <dbReference type="PROSITE-ProRule" id="PRU00289"/>
    </source>
</evidence>
<dbReference type="InterPro" id="IPR027417">
    <property type="entry name" value="P-loop_NTPase"/>
</dbReference>
<dbReference type="InterPro" id="IPR050206">
    <property type="entry name" value="FtsK/SpoIIIE/SftA"/>
</dbReference>
<dbReference type="PANTHER" id="PTHR22683:SF1">
    <property type="entry name" value="TYPE VII SECRETION SYSTEM PROTEIN ESSC"/>
    <property type="match status" value="1"/>
</dbReference>
<dbReference type="PANTHER" id="PTHR22683">
    <property type="entry name" value="SPORULATION PROTEIN RELATED"/>
    <property type="match status" value="1"/>
</dbReference>
<comment type="caution">
    <text evidence="7">The sequence shown here is derived from an EMBL/GenBank/DDBJ whole genome shotgun (WGS) entry which is preliminary data.</text>
</comment>
<evidence type="ECO:0000313" key="8">
    <source>
        <dbReference type="Proteomes" id="UP000306798"/>
    </source>
</evidence>
<dbReference type="SUPFAM" id="SSF52540">
    <property type="entry name" value="P-loop containing nucleoside triphosphate hydrolases"/>
    <property type="match status" value="1"/>
</dbReference>
<gene>
    <name evidence="7" type="ORF">E5991_00165</name>
</gene>
<dbReference type="Gene3D" id="3.40.50.300">
    <property type="entry name" value="P-loop containing nucleotide triphosphate hydrolases"/>
    <property type="match status" value="1"/>
</dbReference>